<evidence type="ECO:0000313" key="6">
    <source>
        <dbReference type="Proteomes" id="UP000030008"/>
    </source>
</evidence>
<dbReference type="PANTHER" id="PTHR38445:SF9">
    <property type="entry name" value="HTH-TYPE TRANSCRIPTIONAL REPRESSOR YTRA"/>
    <property type="match status" value="1"/>
</dbReference>
<evidence type="ECO:0000256" key="2">
    <source>
        <dbReference type="ARBA" id="ARBA00023125"/>
    </source>
</evidence>
<name>A0A099I1Y2_CLOIN</name>
<dbReference type="Gene3D" id="1.10.10.10">
    <property type="entry name" value="Winged helix-like DNA-binding domain superfamily/Winged helix DNA-binding domain"/>
    <property type="match status" value="2"/>
</dbReference>
<dbReference type="InterPro" id="IPR000524">
    <property type="entry name" value="Tscrpt_reg_HTH_GntR"/>
</dbReference>
<comment type="caution">
    <text evidence="5">The sequence shown here is derived from an EMBL/GenBank/DDBJ whole genome shotgun (WGS) entry which is preliminary data.</text>
</comment>
<dbReference type="PANTHER" id="PTHR38445">
    <property type="entry name" value="HTH-TYPE TRANSCRIPTIONAL REPRESSOR YTRA"/>
    <property type="match status" value="1"/>
</dbReference>
<dbReference type="AlphaFoldDB" id="A0A099I1Y2"/>
<dbReference type="SMART" id="SM00345">
    <property type="entry name" value="HTH_GNTR"/>
    <property type="match status" value="2"/>
</dbReference>
<evidence type="ECO:0000259" key="4">
    <source>
        <dbReference type="PROSITE" id="PS50949"/>
    </source>
</evidence>
<gene>
    <name evidence="5" type="ORF">CIAN88_21620</name>
</gene>
<dbReference type="Pfam" id="PF00392">
    <property type="entry name" value="GntR"/>
    <property type="match status" value="2"/>
</dbReference>
<keyword evidence="3" id="KW-0804">Transcription</keyword>
<keyword evidence="2" id="KW-0238">DNA-binding</keyword>
<dbReference type="InterPro" id="IPR036390">
    <property type="entry name" value="WH_DNA-bd_sf"/>
</dbReference>
<dbReference type="PROSITE" id="PS50949">
    <property type="entry name" value="HTH_GNTR"/>
    <property type="match status" value="2"/>
</dbReference>
<feature type="domain" description="HTH gntR-type" evidence="4">
    <location>
        <begin position="251"/>
        <end position="319"/>
    </location>
</feature>
<dbReference type="SUPFAM" id="SSF46785">
    <property type="entry name" value="Winged helix' DNA-binding domain"/>
    <property type="match status" value="2"/>
</dbReference>
<protein>
    <submittedName>
        <fullName evidence="5">GntR family transcriptional regulator</fullName>
    </submittedName>
</protein>
<dbReference type="InterPro" id="IPR036388">
    <property type="entry name" value="WH-like_DNA-bd_sf"/>
</dbReference>
<evidence type="ECO:0000313" key="5">
    <source>
        <dbReference type="EMBL" id="KGJ51272.1"/>
    </source>
</evidence>
<organism evidence="5 6">
    <name type="scientific">Clostridium innocuum</name>
    <dbReference type="NCBI Taxonomy" id="1522"/>
    <lineage>
        <taxon>Bacteria</taxon>
        <taxon>Bacillati</taxon>
        <taxon>Bacillota</taxon>
        <taxon>Clostridia</taxon>
        <taxon>Eubacteriales</taxon>
        <taxon>Clostridiaceae</taxon>
        <taxon>Clostridium</taxon>
    </lineage>
</organism>
<dbReference type="EMBL" id="JQIF01000131">
    <property type="protein sequence ID" value="KGJ51272.1"/>
    <property type="molecule type" value="Genomic_DNA"/>
</dbReference>
<evidence type="ECO:0000256" key="1">
    <source>
        <dbReference type="ARBA" id="ARBA00023015"/>
    </source>
</evidence>
<dbReference type="RefSeq" id="WP_044908185.1">
    <property type="nucleotide sequence ID" value="NZ_JQIF01000131.1"/>
</dbReference>
<feature type="domain" description="HTH gntR-type" evidence="4">
    <location>
        <begin position="4"/>
        <end position="73"/>
    </location>
</feature>
<sequence length="497" mass="58180">MKGQTFYSSLYDSLTSLIITRRLPYGSRLPSAKQLCSTYQVGIRTVQDVLRDMRDAGYISLEARKRAQVIWQPSQAHDEQTDFYILHTHRQMIDVLESMRLCLPPLCSGLCDLLQEKDIRHLYKMLSTLEDNKNLEKRRLLIRDFNVYLLQRYHNDMILDLYLTTFSYIEYPLLYHTDLFSSYHGTLKHDYEQLLAAYTDKNRRFVYDFYYHTICYTIQRIREHAAQIQLCGNHCIPEAAPFFWQPKHSHDYVYTLVFRDIIRSIACKTYADQQLLPPIEQLSRTYQVSYATIRKVLKQLNDIGLAKTYNGLGTRIQLNKGVAQAHLEDSTMIRDAVKFIGAVQFITITIGRCCLEYFDQLLVLAPVMEERIKKRHYDGVGFLDALLVILPKANLKQILQEFRSILSWGFYFTLLQLDEQLVDLYYKRCEEAVGFLVKRDAAGYCRCIQQVYMQLFHIIIHCAKRIGIRQCDAIQLPDIDSLPLQETKNVCAKTLDS</sequence>
<accession>A0A099I1Y2</accession>
<dbReference type="Proteomes" id="UP000030008">
    <property type="component" value="Unassembled WGS sequence"/>
</dbReference>
<keyword evidence="1" id="KW-0805">Transcription regulation</keyword>
<dbReference type="GO" id="GO:0003700">
    <property type="term" value="F:DNA-binding transcription factor activity"/>
    <property type="evidence" value="ECO:0007669"/>
    <property type="project" value="InterPro"/>
</dbReference>
<proteinExistence type="predicted"/>
<evidence type="ECO:0000256" key="3">
    <source>
        <dbReference type="ARBA" id="ARBA00023163"/>
    </source>
</evidence>
<reference evidence="5 6" key="1">
    <citation type="submission" date="2014-08" db="EMBL/GenBank/DDBJ databases">
        <title>Clostridium innocuum, an unnegligible vancomycin-resistant pathogen causing extra-intestinal infections.</title>
        <authorList>
            <person name="Feng Y."/>
            <person name="Chiu C.-H."/>
        </authorList>
    </citation>
    <scope>NUCLEOTIDE SEQUENCE [LARGE SCALE GENOMIC DNA]</scope>
    <source>
        <strain evidence="5 6">AN88</strain>
    </source>
</reference>
<dbReference type="GO" id="GO:0003677">
    <property type="term" value="F:DNA binding"/>
    <property type="evidence" value="ECO:0007669"/>
    <property type="project" value="UniProtKB-KW"/>
</dbReference>